<dbReference type="AlphaFoldDB" id="A0A437K7H4"/>
<evidence type="ECO:0000313" key="2">
    <source>
        <dbReference type="Proteomes" id="UP000288024"/>
    </source>
</evidence>
<reference evidence="1 2" key="1">
    <citation type="submission" date="2019-01" db="EMBL/GenBank/DDBJ databases">
        <title>Bacillus sp. M5HDSG1-1, whole genome shotgun sequence.</title>
        <authorList>
            <person name="Tuo L."/>
        </authorList>
    </citation>
    <scope>NUCLEOTIDE SEQUENCE [LARGE SCALE GENOMIC DNA]</scope>
    <source>
        <strain evidence="1 2">M5HDSG1-1</strain>
    </source>
</reference>
<dbReference type="GeneID" id="87619093"/>
<sequence>MRKSFSGLDILNGRMTGAYKGFFQSFFSSKKYISIKLPYYDYLRGQVFIQDLKDNYPEAITSYIDIGHLIELLYKDFLNQIKRGVKNEDVAIYLKQSMEKYFPVKVVEKRVFKQVNHHLFKYEEMAEMDEDEENEEKFAYIEIRYSEKVILRGEILLYDLTPFLDNTTITVEQLISIIYLDFIKRVQEHGNSVTVQQTILKKLQSK</sequence>
<name>A0A437K7H4_9BACI</name>
<organism evidence="1 2">
    <name type="scientific">Niallia taxi</name>
    <dbReference type="NCBI Taxonomy" id="2499688"/>
    <lineage>
        <taxon>Bacteria</taxon>
        <taxon>Bacillati</taxon>
        <taxon>Bacillota</taxon>
        <taxon>Bacilli</taxon>
        <taxon>Bacillales</taxon>
        <taxon>Bacillaceae</taxon>
        <taxon>Niallia</taxon>
    </lineage>
</organism>
<evidence type="ECO:0000313" key="1">
    <source>
        <dbReference type="EMBL" id="RVT59524.1"/>
    </source>
</evidence>
<dbReference type="EMBL" id="RZTZ01000009">
    <property type="protein sequence ID" value="RVT59524.1"/>
    <property type="molecule type" value="Genomic_DNA"/>
</dbReference>
<protein>
    <submittedName>
        <fullName evidence="1">Uncharacterized protein</fullName>
    </submittedName>
</protein>
<gene>
    <name evidence="1" type="ORF">EM808_19720</name>
</gene>
<dbReference type="Proteomes" id="UP000288024">
    <property type="component" value="Unassembled WGS sequence"/>
</dbReference>
<proteinExistence type="predicted"/>
<keyword evidence="2" id="KW-1185">Reference proteome</keyword>
<dbReference type="RefSeq" id="WP_127739944.1">
    <property type="nucleotide sequence ID" value="NZ_CAJCKN010000005.1"/>
</dbReference>
<comment type="caution">
    <text evidence="1">The sequence shown here is derived from an EMBL/GenBank/DDBJ whole genome shotgun (WGS) entry which is preliminary data.</text>
</comment>
<accession>A0A437K7H4</accession>